<keyword evidence="2" id="KW-0472">Membrane</keyword>
<name>A0ABS1UUT7_9ACTN</name>
<dbReference type="EMBL" id="JAETXL010000015">
    <property type="protein sequence ID" value="MBL6280129.1"/>
    <property type="molecule type" value="Genomic_DNA"/>
</dbReference>
<comment type="caution">
    <text evidence="3">The sequence shown here is derived from an EMBL/GenBank/DDBJ whole genome shotgun (WGS) entry which is preliminary data.</text>
</comment>
<keyword evidence="2" id="KW-1133">Transmembrane helix</keyword>
<accession>A0ABS1UUT7</accession>
<feature type="compositionally biased region" description="Pro residues" evidence="1">
    <location>
        <begin position="150"/>
        <end position="175"/>
    </location>
</feature>
<evidence type="ECO:0000313" key="3">
    <source>
        <dbReference type="EMBL" id="MBL6280129.1"/>
    </source>
</evidence>
<keyword evidence="2" id="KW-0812">Transmembrane</keyword>
<reference evidence="3 4" key="1">
    <citation type="submission" date="2021-01" db="EMBL/GenBank/DDBJ databases">
        <title>Genome sequencing of Micromonospora fiedleri MG-37.</title>
        <authorList>
            <person name="Moreland P.E.J."/>
            <person name="Stach J.E.M."/>
        </authorList>
    </citation>
    <scope>NUCLEOTIDE SEQUENCE [LARGE SCALE GENOMIC DNA]</scope>
    <source>
        <strain evidence="3 4">MG-37</strain>
    </source>
</reference>
<protein>
    <submittedName>
        <fullName evidence="3">DUF2637 domain-containing protein</fullName>
    </submittedName>
</protein>
<feature type="compositionally biased region" description="Pro residues" evidence="1">
    <location>
        <begin position="198"/>
        <end position="218"/>
    </location>
</feature>
<feature type="compositionally biased region" description="Basic and acidic residues" evidence="1">
    <location>
        <begin position="253"/>
        <end position="270"/>
    </location>
</feature>
<dbReference type="RefSeq" id="WP_203224358.1">
    <property type="nucleotide sequence ID" value="NZ_JAETXL010000015.1"/>
</dbReference>
<dbReference type="InterPro" id="IPR021235">
    <property type="entry name" value="DUF2637"/>
</dbReference>
<proteinExistence type="predicted"/>
<organism evidence="3 4">
    <name type="scientific">Micromonospora fiedleri</name>
    <dbReference type="NCBI Taxonomy" id="1157498"/>
    <lineage>
        <taxon>Bacteria</taxon>
        <taxon>Bacillati</taxon>
        <taxon>Actinomycetota</taxon>
        <taxon>Actinomycetes</taxon>
        <taxon>Micromonosporales</taxon>
        <taxon>Micromonosporaceae</taxon>
        <taxon>Micromonospora</taxon>
    </lineage>
</organism>
<dbReference type="Proteomes" id="UP000661193">
    <property type="component" value="Unassembled WGS sequence"/>
</dbReference>
<feature type="region of interest" description="Disordered" evidence="1">
    <location>
        <begin position="150"/>
        <end position="297"/>
    </location>
</feature>
<feature type="transmembrane region" description="Helical" evidence="2">
    <location>
        <begin position="75"/>
        <end position="93"/>
    </location>
</feature>
<feature type="transmembrane region" description="Helical" evidence="2">
    <location>
        <begin position="113"/>
        <end position="132"/>
    </location>
</feature>
<evidence type="ECO:0000313" key="4">
    <source>
        <dbReference type="Proteomes" id="UP000661193"/>
    </source>
</evidence>
<gene>
    <name evidence="3" type="ORF">JMF97_28605</name>
</gene>
<keyword evidence="4" id="KW-1185">Reference proteome</keyword>
<dbReference type="Pfam" id="PF10935">
    <property type="entry name" value="DUF2637"/>
    <property type="match status" value="1"/>
</dbReference>
<sequence length="297" mass="30676">MEKTADLPERPSKGAWVVAWSAFAAGIGASLAANIAHAGDGIGAKFVAGWPPLALLLCSEVMMRVPAPRHPLVRAVQIVGTVIVAGVAAVASFRHMKALALSYGEDSLTASTLPLSVDGLALVASIGLVVLAQQRRAAVAAERAAALPLAPPPAEPVPVPEPVPPSPPAPEPARVPLPRMEPVVPPEPWPNRQQQELPLPPPDPAPLPPPPDRAPVPPDAATEELWAAARKAWKESSATGQPLTGKALGQKFGRGERWGRDRIAEAKAELQAEQAAGDVAGEPDQQDNPVPAGAGVA</sequence>
<evidence type="ECO:0000256" key="2">
    <source>
        <dbReference type="SAM" id="Phobius"/>
    </source>
</evidence>
<evidence type="ECO:0000256" key="1">
    <source>
        <dbReference type="SAM" id="MobiDB-lite"/>
    </source>
</evidence>